<sequence>MRIEKLKKLIDTANRKEKADLLIRNCNLVNVLTSEVYKANIYVTDGVIVDVEEIENKEEEKDVRYQETENVASSEITEKSASSEETKNEELQAYKVIDANGNYAIPGLIEGHIHIESSFVTPEEFSRLVVPHGTTTIIADPHEIVNVCGKEGMKYILDASELAVLDVKYMIPSCVPATPFENSGAVLDANGVKEFLKDDRVIGLGEFMNAPGVLNGDEEVLKKIKYSLDAKVTIDGHAPGMKGNELSAYIAAGIETDHECQTVEEMRERLRKGMYVLLRQGSACKDLRNLLKGVTPQNSKRCLLCSDDRQPVSILKKGDLDEHLRICVEENIDPIIAIQMATINAAECYGLKDRGAIAIGKRADICLVNNLKEFNMKDVFIEGEHVAHEGKYLRKVERLKCNNVEGSVHVKDFSIEKLRIEPKNTTVKTTTIDLTPGSIVTSKGQAFIKTDEKGDFLFNESDDVAKVAVIERHHGTGNVGVGYLRGFGIKNGAIASTIAHDSHNIIVVGTSNMEIEYAVNKLIEQEGGVVVSKNNEVCDSISLKVGGLMSEESGEIVMDKLDKLYKTIKTQVGVKEGVDGVMSLAFMALPVIPEIKITDKGLFDVNKFEFIPAIKEIDLDVDTAINFSGIF</sequence>
<evidence type="ECO:0000313" key="11">
    <source>
        <dbReference type="Proteomes" id="UP000183918"/>
    </source>
</evidence>
<evidence type="ECO:0000259" key="8">
    <source>
        <dbReference type="Pfam" id="PF01979"/>
    </source>
</evidence>
<proteinExistence type="inferred from homology"/>
<comment type="catalytic activity">
    <reaction evidence="5 6">
        <text>adenine + H2O + H(+) = hypoxanthine + NH4(+)</text>
        <dbReference type="Rhea" id="RHEA:23688"/>
        <dbReference type="ChEBI" id="CHEBI:15377"/>
        <dbReference type="ChEBI" id="CHEBI:15378"/>
        <dbReference type="ChEBI" id="CHEBI:16708"/>
        <dbReference type="ChEBI" id="CHEBI:17368"/>
        <dbReference type="ChEBI" id="CHEBI:28938"/>
        <dbReference type="EC" id="3.5.4.2"/>
    </reaction>
</comment>
<feature type="domain" description="Adenine deaminase C-terminal" evidence="9">
    <location>
        <begin position="439"/>
        <end position="609"/>
    </location>
</feature>
<evidence type="ECO:0000256" key="6">
    <source>
        <dbReference type="HAMAP-Rule" id="MF_01518"/>
    </source>
</evidence>
<dbReference type="STRING" id="1122142.SAMN02910414_01981"/>
<evidence type="ECO:0000256" key="2">
    <source>
        <dbReference type="ARBA" id="ARBA00012782"/>
    </source>
</evidence>
<reference evidence="10 11" key="1">
    <citation type="submission" date="2016-10" db="EMBL/GenBank/DDBJ databases">
        <authorList>
            <person name="de Groot N.N."/>
        </authorList>
    </citation>
    <scope>NUCLEOTIDE SEQUENCE [LARGE SCALE GENOMIC DNA]</scope>
    <source>
        <strain evidence="10 11">DSM 14045</strain>
    </source>
</reference>
<dbReference type="PANTHER" id="PTHR11113">
    <property type="entry name" value="N-ACETYLGLUCOSAMINE-6-PHOSPHATE DEACETYLASE"/>
    <property type="match status" value="1"/>
</dbReference>
<evidence type="ECO:0000256" key="7">
    <source>
        <dbReference type="SAM" id="MobiDB-lite"/>
    </source>
</evidence>
<dbReference type="NCBIfam" id="TIGR01178">
    <property type="entry name" value="ade"/>
    <property type="match status" value="1"/>
</dbReference>
<comment type="cofactor">
    <cofactor evidence="6">
        <name>Mn(2+)</name>
        <dbReference type="ChEBI" id="CHEBI:29035"/>
    </cofactor>
</comment>
<dbReference type="SUPFAM" id="SSF51556">
    <property type="entry name" value="Metallo-dependent hydrolases"/>
    <property type="match status" value="1"/>
</dbReference>
<dbReference type="InterPro" id="IPR011059">
    <property type="entry name" value="Metal-dep_hydrolase_composite"/>
</dbReference>
<evidence type="ECO:0000313" key="10">
    <source>
        <dbReference type="EMBL" id="SDY62675.1"/>
    </source>
</evidence>
<evidence type="ECO:0000256" key="1">
    <source>
        <dbReference type="ARBA" id="ARBA00006773"/>
    </source>
</evidence>
<dbReference type="GO" id="GO:0006146">
    <property type="term" value="P:adenine catabolic process"/>
    <property type="evidence" value="ECO:0007669"/>
    <property type="project" value="InterPro"/>
</dbReference>
<evidence type="ECO:0000256" key="4">
    <source>
        <dbReference type="ARBA" id="ARBA00023211"/>
    </source>
</evidence>
<dbReference type="Gene3D" id="2.30.40.10">
    <property type="entry name" value="Urease, subunit C, domain 1"/>
    <property type="match status" value="2"/>
</dbReference>
<dbReference type="Pfam" id="PF13382">
    <property type="entry name" value="Adenine_deam_C"/>
    <property type="match status" value="1"/>
</dbReference>
<accession>A0A1H3LFM7</accession>
<keyword evidence="4 6" id="KW-0464">Manganese</keyword>
<dbReference type="Proteomes" id="UP000183918">
    <property type="component" value="Unassembled WGS sequence"/>
</dbReference>
<dbReference type="AlphaFoldDB" id="A0A1H3LFM7"/>
<keyword evidence="3 6" id="KW-0378">Hydrolase</keyword>
<dbReference type="SUPFAM" id="SSF51338">
    <property type="entry name" value="Composite domain of metallo-dependent hydrolases"/>
    <property type="match status" value="1"/>
</dbReference>
<evidence type="ECO:0000256" key="3">
    <source>
        <dbReference type="ARBA" id="ARBA00022801"/>
    </source>
</evidence>
<dbReference type="RefSeq" id="WP_074718543.1">
    <property type="nucleotide sequence ID" value="NZ_FNPG01000025.1"/>
</dbReference>
<evidence type="ECO:0000256" key="5">
    <source>
        <dbReference type="ARBA" id="ARBA00047720"/>
    </source>
</evidence>
<name>A0A1H3LFM7_9FIRM</name>
<dbReference type="InterPro" id="IPR006680">
    <property type="entry name" value="Amidohydro-rel"/>
</dbReference>
<dbReference type="Pfam" id="PF01979">
    <property type="entry name" value="Amidohydro_1"/>
    <property type="match status" value="1"/>
</dbReference>
<comment type="similarity">
    <text evidence="1 6">Belongs to the metallo-dependent hydrolases superfamily. Adenine deaminase family.</text>
</comment>
<dbReference type="Gene3D" id="3.20.20.140">
    <property type="entry name" value="Metal-dependent hydrolases"/>
    <property type="match status" value="1"/>
</dbReference>
<feature type="domain" description="Amidohydrolase-related" evidence="8">
    <location>
        <begin position="104"/>
        <end position="385"/>
    </location>
</feature>
<dbReference type="InterPro" id="IPR032466">
    <property type="entry name" value="Metal_Hydrolase"/>
</dbReference>
<dbReference type="InterPro" id="IPR026912">
    <property type="entry name" value="Adenine_deam_C"/>
</dbReference>
<gene>
    <name evidence="6" type="primary">ade</name>
    <name evidence="10" type="ORF">SAMN02910414_01981</name>
</gene>
<dbReference type="HAMAP" id="MF_01518">
    <property type="entry name" value="Adenine_deamin"/>
    <property type="match status" value="1"/>
</dbReference>
<dbReference type="EMBL" id="FNPG01000025">
    <property type="protein sequence ID" value="SDY62675.1"/>
    <property type="molecule type" value="Genomic_DNA"/>
</dbReference>
<feature type="compositionally biased region" description="Basic and acidic residues" evidence="7">
    <location>
        <begin position="76"/>
        <end position="87"/>
    </location>
</feature>
<feature type="region of interest" description="Disordered" evidence="7">
    <location>
        <begin position="58"/>
        <end position="87"/>
    </location>
</feature>
<protein>
    <recommendedName>
        <fullName evidence="2 6">Adenine deaminase</fullName>
        <shortName evidence="6">Adenase</shortName>
        <shortName evidence="6">Adenine aminase</shortName>
        <ecNumber evidence="2 6">3.5.4.2</ecNumber>
    </recommendedName>
</protein>
<dbReference type="CDD" id="cd01295">
    <property type="entry name" value="AdeC"/>
    <property type="match status" value="1"/>
</dbReference>
<evidence type="ECO:0000259" key="9">
    <source>
        <dbReference type="Pfam" id="PF13382"/>
    </source>
</evidence>
<dbReference type="EC" id="3.5.4.2" evidence="2 6"/>
<feature type="compositionally biased region" description="Basic and acidic residues" evidence="7">
    <location>
        <begin position="58"/>
        <end position="67"/>
    </location>
</feature>
<dbReference type="PANTHER" id="PTHR11113:SF2">
    <property type="entry name" value="ADENINE DEAMINASE"/>
    <property type="match status" value="1"/>
</dbReference>
<dbReference type="OrthoDB" id="9775607at2"/>
<dbReference type="GO" id="GO:0000034">
    <property type="term" value="F:adenine deaminase activity"/>
    <property type="evidence" value="ECO:0007669"/>
    <property type="project" value="UniProtKB-UniRule"/>
</dbReference>
<organism evidence="10 11">
    <name type="scientific">Lachnobacterium bovis DSM 14045</name>
    <dbReference type="NCBI Taxonomy" id="1122142"/>
    <lineage>
        <taxon>Bacteria</taxon>
        <taxon>Bacillati</taxon>
        <taxon>Bacillota</taxon>
        <taxon>Clostridia</taxon>
        <taxon>Lachnospirales</taxon>
        <taxon>Lachnospiraceae</taxon>
        <taxon>Lachnobacterium</taxon>
    </lineage>
</organism>
<dbReference type="InterPro" id="IPR006679">
    <property type="entry name" value="Adenine_deam"/>
</dbReference>
<keyword evidence="11" id="KW-1185">Reference proteome</keyword>